<reference evidence="3" key="1">
    <citation type="submission" date="2016-09" db="EMBL/GenBank/DDBJ databases">
        <authorList>
            <person name="Wan X."/>
            <person name="Hou S."/>
        </authorList>
    </citation>
    <scope>NUCLEOTIDE SEQUENCE [LARGE SCALE GENOMIC DNA]</scope>
    <source>
        <strain evidence="3">KH87</strain>
    </source>
</reference>
<gene>
    <name evidence="2" type="ORF">BI198_01290</name>
</gene>
<dbReference type="EMBL" id="MKEK01000001">
    <property type="protein sequence ID" value="OEY68353.1"/>
    <property type="molecule type" value="Genomic_DNA"/>
</dbReference>
<name>A0A1E7Q2R0_9GAMM</name>
<feature type="transmembrane region" description="Helical" evidence="1">
    <location>
        <begin position="63"/>
        <end position="83"/>
    </location>
</feature>
<proteinExistence type="predicted"/>
<feature type="transmembrane region" description="Helical" evidence="1">
    <location>
        <begin position="7"/>
        <end position="30"/>
    </location>
</feature>
<dbReference type="Proteomes" id="UP000242258">
    <property type="component" value="Unassembled WGS sequence"/>
</dbReference>
<organism evidence="2 3">
    <name type="scientific">Rheinheimera salexigens</name>
    <dbReference type="NCBI Taxonomy" id="1628148"/>
    <lineage>
        <taxon>Bacteria</taxon>
        <taxon>Pseudomonadati</taxon>
        <taxon>Pseudomonadota</taxon>
        <taxon>Gammaproteobacteria</taxon>
        <taxon>Chromatiales</taxon>
        <taxon>Chromatiaceae</taxon>
        <taxon>Rheinheimera</taxon>
    </lineage>
</organism>
<comment type="caution">
    <text evidence="2">The sequence shown here is derived from an EMBL/GenBank/DDBJ whole genome shotgun (WGS) entry which is preliminary data.</text>
</comment>
<accession>A0A1E7Q2R0</accession>
<dbReference type="AlphaFoldDB" id="A0A1E7Q2R0"/>
<feature type="transmembrane region" description="Helical" evidence="1">
    <location>
        <begin position="36"/>
        <end position="56"/>
    </location>
</feature>
<sequence>MPKVFNIIFILAPILIWLLLSVFNVSFAWLYSPDYVIYNLLMSAFLFLVFIIGVARQFAQAKYYLVFIGSFVFISYQLFSWSFRGVNFVDKLALSDQQSLVLAHQGGGAIGEDYLQVILVKKVNPVLITTTILHSFDYSAKGQFGPYSTENNTVAINYETYGKGSTQAGIKTYELILNKTK</sequence>
<keyword evidence="1" id="KW-0812">Transmembrane</keyword>
<evidence type="ECO:0000313" key="2">
    <source>
        <dbReference type="EMBL" id="OEY68353.1"/>
    </source>
</evidence>
<keyword evidence="1" id="KW-1133">Transmembrane helix</keyword>
<keyword evidence="1" id="KW-0472">Membrane</keyword>
<evidence type="ECO:0000313" key="3">
    <source>
        <dbReference type="Proteomes" id="UP000242258"/>
    </source>
</evidence>
<keyword evidence="3" id="KW-1185">Reference proteome</keyword>
<evidence type="ECO:0000256" key="1">
    <source>
        <dbReference type="SAM" id="Phobius"/>
    </source>
</evidence>
<dbReference type="RefSeq" id="WP_070047919.1">
    <property type="nucleotide sequence ID" value="NZ_CBCSDO010000001.1"/>
</dbReference>
<dbReference type="OrthoDB" id="9860228at2"/>
<protein>
    <submittedName>
        <fullName evidence="2">Uncharacterized protein</fullName>
    </submittedName>
</protein>